<protein>
    <submittedName>
        <fullName evidence="2">Nuclear transport factor 2 family protein</fullName>
    </submittedName>
</protein>
<dbReference type="RefSeq" id="WP_219528911.1">
    <property type="nucleotide sequence ID" value="NZ_JAHKRM010000005.1"/>
</dbReference>
<reference evidence="3" key="1">
    <citation type="journal article" date="2019" name="Int. J. Syst. Evol. Microbiol.">
        <title>The Global Catalogue of Microorganisms (GCM) 10K type strain sequencing project: providing services to taxonomists for standard genome sequencing and annotation.</title>
        <authorList>
            <consortium name="The Broad Institute Genomics Platform"/>
            <consortium name="The Broad Institute Genome Sequencing Center for Infectious Disease"/>
            <person name="Wu L."/>
            <person name="Ma J."/>
        </authorList>
    </citation>
    <scope>NUCLEOTIDE SEQUENCE [LARGE SCALE GENOMIC DNA]</scope>
    <source>
        <strain evidence="3">CGMCC 1.15399</strain>
    </source>
</reference>
<gene>
    <name evidence="2" type="ORF">ACFSJ0_48335</name>
</gene>
<dbReference type="EMBL" id="JBHUCM010000045">
    <property type="protein sequence ID" value="MFD1544927.1"/>
    <property type="molecule type" value="Genomic_DNA"/>
</dbReference>
<keyword evidence="3" id="KW-1185">Reference proteome</keyword>
<dbReference type="Pfam" id="PF13577">
    <property type="entry name" value="SnoaL_4"/>
    <property type="match status" value="1"/>
</dbReference>
<organism evidence="2 3">
    <name type="scientific">Nonomuraea guangzhouensis</name>
    <dbReference type="NCBI Taxonomy" id="1291555"/>
    <lineage>
        <taxon>Bacteria</taxon>
        <taxon>Bacillati</taxon>
        <taxon>Actinomycetota</taxon>
        <taxon>Actinomycetes</taxon>
        <taxon>Streptosporangiales</taxon>
        <taxon>Streptosporangiaceae</taxon>
        <taxon>Nonomuraea</taxon>
    </lineage>
</organism>
<feature type="domain" description="SnoaL-like" evidence="1">
    <location>
        <begin position="6"/>
        <end position="123"/>
    </location>
</feature>
<evidence type="ECO:0000313" key="2">
    <source>
        <dbReference type="EMBL" id="MFD1544927.1"/>
    </source>
</evidence>
<comment type="caution">
    <text evidence="2">The sequence shown here is derived from an EMBL/GenBank/DDBJ whole genome shotgun (WGS) entry which is preliminary data.</text>
</comment>
<dbReference type="Proteomes" id="UP001597097">
    <property type="component" value="Unassembled WGS sequence"/>
</dbReference>
<accession>A0ABW4GUH9</accession>
<sequence length="147" mass="15454">MTLGADDRAAITELISLHGHLFDDGELDRLDELFTADVVYDASDFGVGSLEGVAAIRAAALTLGAANPVGHHVTNVVLTEIADGQVRARSKGISIMAGGTCGSVTYDDVISYGDQGWRMSHRKIIARRTPLGGRHAISQPDESGHTG</sequence>
<evidence type="ECO:0000259" key="1">
    <source>
        <dbReference type="Pfam" id="PF13577"/>
    </source>
</evidence>
<evidence type="ECO:0000313" key="3">
    <source>
        <dbReference type="Proteomes" id="UP001597097"/>
    </source>
</evidence>
<name>A0ABW4GUH9_9ACTN</name>
<proteinExistence type="predicted"/>
<dbReference type="InterPro" id="IPR037401">
    <property type="entry name" value="SnoaL-like"/>
</dbReference>